<dbReference type="Proteomes" id="UP000838756">
    <property type="component" value="Unassembled WGS sequence"/>
</dbReference>
<comment type="caution">
    <text evidence="2">The sequence shown here is derived from an EMBL/GenBank/DDBJ whole genome shotgun (WGS) entry which is preliminary data.</text>
</comment>
<feature type="compositionally biased region" description="Polar residues" evidence="1">
    <location>
        <begin position="82"/>
        <end position="98"/>
    </location>
</feature>
<feature type="region of interest" description="Disordered" evidence="1">
    <location>
        <begin position="61"/>
        <end position="128"/>
    </location>
</feature>
<keyword evidence="3" id="KW-1185">Reference proteome</keyword>
<dbReference type="AlphaFoldDB" id="A0A8S4RBD5"/>
<evidence type="ECO:0000313" key="3">
    <source>
        <dbReference type="Proteomes" id="UP000838756"/>
    </source>
</evidence>
<gene>
    <name evidence="2" type="primary">jg16614</name>
    <name evidence="2" type="ORF">PAEG_LOCUS11029</name>
</gene>
<feature type="compositionally biased region" description="Polar residues" evidence="1">
    <location>
        <begin position="110"/>
        <end position="128"/>
    </location>
</feature>
<evidence type="ECO:0000256" key="1">
    <source>
        <dbReference type="SAM" id="MobiDB-lite"/>
    </source>
</evidence>
<accession>A0A8S4RBD5</accession>
<organism evidence="2 3">
    <name type="scientific">Pararge aegeria aegeria</name>
    <dbReference type="NCBI Taxonomy" id="348720"/>
    <lineage>
        <taxon>Eukaryota</taxon>
        <taxon>Metazoa</taxon>
        <taxon>Ecdysozoa</taxon>
        <taxon>Arthropoda</taxon>
        <taxon>Hexapoda</taxon>
        <taxon>Insecta</taxon>
        <taxon>Pterygota</taxon>
        <taxon>Neoptera</taxon>
        <taxon>Endopterygota</taxon>
        <taxon>Lepidoptera</taxon>
        <taxon>Glossata</taxon>
        <taxon>Ditrysia</taxon>
        <taxon>Papilionoidea</taxon>
        <taxon>Nymphalidae</taxon>
        <taxon>Satyrinae</taxon>
        <taxon>Satyrini</taxon>
        <taxon>Parargina</taxon>
        <taxon>Pararge</taxon>
    </lineage>
</organism>
<proteinExistence type="predicted"/>
<evidence type="ECO:0000313" key="2">
    <source>
        <dbReference type="EMBL" id="CAH2232854.1"/>
    </source>
</evidence>
<dbReference type="EMBL" id="CAKXAJ010024920">
    <property type="protein sequence ID" value="CAH2232854.1"/>
    <property type="molecule type" value="Genomic_DNA"/>
</dbReference>
<sequence>MQYTDTISWANAIINENCLRKHGFSWEASGQKTNIKWLKTDGRSWYWSGDNKKYFIAHKWPDERKKQSQKAAGLKRPKSHEAQVSGNGQGKSMMQGSQAAEVACSHLGPENTTLLPQPQQGDQTESNEWQEIAGCKRHNNMVFDGQVAQWDRFPQL</sequence>
<reference evidence="2" key="1">
    <citation type="submission" date="2022-03" db="EMBL/GenBank/DDBJ databases">
        <authorList>
            <person name="Lindestad O."/>
        </authorList>
    </citation>
    <scope>NUCLEOTIDE SEQUENCE</scope>
</reference>
<name>A0A8S4RBD5_9NEOP</name>
<protein>
    <submittedName>
        <fullName evidence="2">Jg16614 protein</fullName>
    </submittedName>
</protein>